<proteinExistence type="inferred from homology"/>
<feature type="region of interest" description="Disordered" evidence="12">
    <location>
        <begin position="136"/>
        <end position="157"/>
    </location>
</feature>
<name>A0A7R8WAK0_9CRUS</name>
<keyword evidence="11" id="KW-0418">Kinase</keyword>
<evidence type="ECO:0000256" key="3">
    <source>
        <dbReference type="ARBA" id="ARBA00022553"/>
    </source>
</evidence>
<dbReference type="PROSITE" id="PS50011">
    <property type="entry name" value="PROTEIN_KINASE_DOM"/>
    <property type="match status" value="1"/>
</dbReference>
<keyword evidence="6" id="KW-0221">Differentiation</keyword>
<keyword evidence="7 11" id="KW-0067">ATP-binding</keyword>
<evidence type="ECO:0000256" key="9">
    <source>
        <dbReference type="ARBA" id="ARBA00022843"/>
    </source>
</evidence>
<feature type="region of interest" description="Disordered" evidence="12">
    <location>
        <begin position="1"/>
        <end position="28"/>
    </location>
</feature>
<dbReference type="AlphaFoldDB" id="A0A7R8WAK0"/>
<reference evidence="14" key="1">
    <citation type="submission" date="2020-11" db="EMBL/GenBank/DDBJ databases">
        <authorList>
            <person name="Tran Van P."/>
        </authorList>
    </citation>
    <scope>NUCLEOTIDE SEQUENCE</scope>
</reference>
<dbReference type="GO" id="GO:0035556">
    <property type="term" value="P:intracellular signal transduction"/>
    <property type="evidence" value="ECO:0007669"/>
    <property type="project" value="TreeGrafter"/>
</dbReference>
<dbReference type="PROSITE" id="PS00107">
    <property type="entry name" value="PROTEIN_KINASE_ATP"/>
    <property type="match status" value="1"/>
</dbReference>
<accession>A0A7R8WAK0</accession>
<dbReference type="PANTHER" id="PTHR24346:SF102">
    <property type="entry name" value="TESTIS-SPECIFIC SERINE_THREONINE-PROTEIN KINASE 1"/>
    <property type="match status" value="1"/>
</dbReference>
<dbReference type="InterPro" id="IPR008271">
    <property type="entry name" value="Ser/Thr_kinase_AS"/>
</dbReference>
<evidence type="ECO:0000256" key="2">
    <source>
        <dbReference type="ARBA" id="ARBA00022473"/>
    </source>
</evidence>
<dbReference type="GO" id="GO:0000287">
    <property type="term" value="F:magnesium ion binding"/>
    <property type="evidence" value="ECO:0007669"/>
    <property type="project" value="UniProtKB-ARBA"/>
</dbReference>
<dbReference type="InterPro" id="IPR011009">
    <property type="entry name" value="Kinase-like_dom_sf"/>
</dbReference>
<evidence type="ECO:0000313" key="14">
    <source>
        <dbReference type="EMBL" id="CAD7225826.1"/>
    </source>
</evidence>
<dbReference type="SUPFAM" id="SSF56112">
    <property type="entry name" value="Protein kinase-like (PK-like)"/>
    <property type="match status" value="1"/>
</dbReference>
<dbReference type="GO" id="GO:0005737">
    <property type="term" value="C:cytoplasm"/>
    <property type="evidence" value="ECO:0007669"/>
    <property type="project" value="TreeGrafter"/>
</dbReference>
<keyword evidence="5 11" id="KW-0547">Nucleotide-binding</keyword>
<keyword evidence="2" id="KW-0217">Developmental protein</keyword>
<dbReference type="GO" id="GO:0007283">
    <property type="term" value="P:spermatogenesis"/>
    <property type="evidence" value="ECO:0007669"/>
    <property type="project" value="UniProtKB-KW"/>
</dbReference>
<comment type="similarity">
    <text evidence="11">Belongs to the protein kinase superfamily.</text>
</comment>
<dbReference type="InterPro" id="IPR017441">
    <property type="entry name" value="Protein_kinase_ATP_BS"/>
</dbReference>
<dbReference type="OrthoDB" id="541276at2759"/>
<evidence type="ECO:0000256" key="5">
    <source>
        <dbReference type="ARBA" id="ARBA00022741"/>
    </source>
</evidence>
<keyword evidence="8" id="KW-0460">Magnesium</keyword>
<keyword evidence="11" id="KW-0723">Serine/threonine-protein kinase</keyword>
<dbReference type="PANTHER" id="PTHR24346">
    <property type="entry name" value="MAP/MICROTUBULE AFFINITY-REGULATING KINASE"/>
    <property type="match status" value="1"/>
</dbReference>
<feature type="domain" description="Protein kinase" evidence="13">
    <location>
        <begin position="169"/>
        <end position="440"/>
    </location>
</feature>
<dbReference type="EMBL" id="OB660671">
    <property type="protein sequence ID" value="CAD7225826.1"/>
    <property type="molecule type" value="Genomic_DNA"/>
</dbReference>
<dbReference type="GO" id="GO:0005524">
    <property type="term" value="F:ATP binding"/>
    <property type="evidence" value="ECO:0007669"/>
    <property type="project" value="UniProtKB-UniRule"/>
</dbReference>
<dbReference type="Pfam" id="PF00069">
    <property type="entry name" value="Pkinase"/>
    <property type="match status" value="1"/>
</dbReference>
<feature type="compositionally biased region" description="Acidic residues" evidence="12">
    <location>
        <begin position="9"/>
        <end position="27"/>
    </location>
</feature>
<dbReference type="GO" id="GO:0030154">
    <property type="term" value="P:cell differentiation"/>
    <property type="evidence" value="ECO:0007669"/>
    <property type="project" value="UniProtKB-KW"/>
</dbReference>
<evidence type="ECO:0000256" key="11">
    <source>
        <dbReference type="RuleBase" id="RU000304"/>
    </source>
</evidence>
<evidence type="ECO:0000256" key="7">
    <source>
        <dbReference type="ARBA" id="ARBA00022840"/>
    </source>
</evidence>
<evidence type="ECO:0000256" key="10">
    <source>
        <dbReference type="ARBA" id="ARBA00022871"/>
    </source>
</evidence>
<comment type="cofactor">
    <cofactor evidence="1">
        <name>Mg(2+)</name>
        <dbReference type="ChEBI" id="CHEBI:18420"/>
    </cofactor>
</comment>
<keyword evidence="3" id="KW-0597">Phosphoprotein</keyword>
<evidence type="ECO:0000256" key="1">
    <source>
        <dbReference type="ARBA" id="ARBA00001946"/>
    </source>
</evidence>
<dbReference type="GO" id="GO:0050321">
    <property type="term" value="F:tau-protein kinase activity"/>
    <property type="evidence" value="ECO:0007669"/>
    <property type="project" value="TreeGrafter"/>
</dbReference>
<evidence type="ECO:0000256" key="4">
    <source>
        <dbReference type="ARBA" id="ARBA00022723"/>
    </source>
</evidence>
<dbReference type="PROSITE" id="PS00108">
    <property type="entry name" value="PROTEIN_KINASE_ST"/>
    <property type="match status" value="1"/>
</dbReference>
<dbReference type="Gene3D" id="1.10.510.10">
    <property type="entry name" value="Transferase(Phosphotransferase) domain 1"/>
    <property type="match status" value="1"/>
</dbReference>
<protein>
    <recommendedName>
        <fullName evidence="13">Protein kinase domain-containing protein</fullName>
    </recommendedName>
</protein>
<sequence>MASSTGSESEAEQSGEDATEMNDEDAPVELKDYSRYDHWGSSLSENLLPQVSPRTSIVPRGGDEEIIGHDVSGFPLRLAPLFRANHAIAAGGRTESEAAHPTAVKSKMNVKEVSVDKNKISAVKAKVDEAKKLLSGKPLEDGDKSKKQRRGGQEDKANSYETVLKARGYTFGKKLGAGAFGVVRKAEFTTKDKKIIPLAVKITDRSALKASYIKKFFPREVAISCALNHPYLVRTHSVLQRKNLIFIFLEFAAGGDLLKHINNEGPLSEKQTCFWTRQLFDALRYMQKCGFCHRDLKCENLLLSKNMNLKVCDFGFAAYCYDKPMDPPQEGTLYGLLSETYCGSAPYCPPEILRGNRYDPYCADIWSSGIIMYVMICQSLPFNYKNLKAMLKDQENRNWKLRSGAEDTASSNFKDLLNKILDPDPNRRIRIDEIWKHEWMTDKTCNVAVGF</sequence>
<organism evidence="14">
    <name type="scientific">Cyprideis torosa</name>
    <dbReference type="NCBI Taxonomy" id="163714"/>
    <lineage>
        <taxon>Eukaryota</taxon>
        <taxon>Metazoa</taxon>
        <taxon>Ecdysozoa</taxon>
        <taxon>Arthropoda</taxon>
        <taxon>Crustacea</taxon>
        <taxon>Oligostraca</taxon>
        <taxon>Ostracoda</taxon>
        <taxon>Podocopa</taxon>
        <taxon>Podocopida</taxon>
        <taxon>Cytherocopina</taxon>
        <taxon>Cytheroidea</taxon>
        <taxon>Cytherideidae</taxon>
        <taxon>Cyprideis</taxon>
    </lineage>
</organism>
<dbReference type="GO" id="GO:0000226">
    <property type="term" value="P:microtubule cytoskeleton organization"/>
    <property type="evidence" value="ECO:0007669"/>
    <property type="project" value="TreeGrafter"/>
</dbReference>
<evidence type="ECO:0000256" key="8">
    <source>
        <dbReference type="ARBA" id="ARBA00022842"/>
    </source>
</evidence>
<evidence type="ECO:0000259" key="13">
    <source>
        <dbReference type="PROSITE" id="PS50011"/>
    </source>
</evidence>
<keyword evidence="10" id="KW-0744">Spermatogenesis</keyword>
<dbReference type="SMART" id="SM00220">
    <property type="entry name" value="S_TKc"/>
    <property type="match status" value="1"/>
</dbReference>
<keyword evidence="4" id="KW-0479">Metal-binding</keyword>
<keyword evidence="11" id="KW-0808">Transferase</keyword>
<dbReference type="FunFam" id="1.10.510.10:FF:000571">
    <property type="entry name" value="Maternal embryonic leucine zipper kinase"/>
    <property type="match status" value="1"/>
</dbReference>
<evidence type="ECO:0000256" key="12">
    <source>
        <dbReference type="SAM" id="MobiDB-lite"/>
    </source>
</evidence>
<dbReference type="InterPro" id="IPR000719">
    <property type="entry name" value="Prot_kinase_dom"/>
</dbReference>
<keyword evidence="9" id="KW-0832">Ubl conjugation</keyword>
<gene>
    <name evidence="14" type="ORF">CTOB1V02_LOCUS3758</name>
</gene>
<evidence type="ECO:0000256" key="6">
    <source>
        <dbReference type="ARBA" id="ARBA00022782"/>
    </source>
</evidence>